<dbReference type="SUPFAM" id="SSF51215">
    <property type="entry name" value="Regulatory protein AraC"/>
    <property type="match status" value="1"/>
</dbReference>
<dbReference type="PROSITE" id="PS01124">
    <property type="entry name" value="HTH_ARAC_FAMILY_2"/>
    <property type="match status" value="1"/>
</dbReference>
<accession>A0ABT4GJL3</accession>
<proteinExistence type="predicted"/>
<dbReference type="EMBL" id="JAMDMX010000093">
    <property type="protein sequence ID" value="MCY9696370.1"/>
    <property type="molecule type" value="Genomic_DNA"/>
</dbReference>
<keyword evidence="2" id="KW-0238">DNA-binding</keyword>
<dbReference type="InterPro" id="IPR003313">
    <property type="entry name" value="AraC-bd"/>
</dbReference>
<dbReference type="Gene3D" id="1.10.10.60">
    <property type="entry name" value="Homeodomain-like"/>
    <property type="match status" value="2"/>
</dbReference>
<keyword evidence="3" id="KW-0804">Transcription</keyword>
<evidence type="ECO:0000313" key="5">
    <source>
        <dbReference type="EMBL" id="MCY9696370.1"/>
    </source>
</evidence>
<dbReference type="Proteomes" id="UP001527099">
    <property type="component" value="Unassembled WGS sequence"/>
</dbReference>
<comment type="caution">
    <text evidence="5">The sequence shown here is derived from an EMBL/GenBank/DDBJ whole genome shotgun (WGS) entry which is preliminary data.</text>
</comment>
<reference evidence="5 6" key="1">
    <citation type="submission" date="2022-05" db="EMBL/GenBank/DDBJ databases">
        <title>Genome Sequencing of Bee-Associated Microbes.</title>
        <authorList>
            <person name="Dunlap C."/>
        </authorList>
    </citation>
    <scope>NUCLEOTIDE SEQUENCE [LARGE SCALE GENOMIC DNA]</scope>
    <source>
        <strain evidence="5 6">NRRL B-14421</strain>
    </source>
</reference>
<dbReference type="PRINTS" id="PR00032">
    <property type="entry name" value="HTHARAC"/>
</dbReference>
<dbReference type="SMART" id="SM00342">
    <property type="entry name" value="HTH_ARAC"/>
    <property type="match status" value="1"/>
</dbReference>
<evidence type="ECO:0000256" key="1">
    <source>
        <dbReference type="ARBA" id="ARBA00023015"/>
    </source>
</evidence>
<dbReference type="Pfam" id="PF02311">
    <property type="entry name" value="AraC_binding"/>
    <property type="match status" value="1"/>
</dbReference>
<dbReference type="InterPro" id="IPR018062">
    <property type="entry name" value="HTH_AraC-typ_CS"/>
</dbReference>
<dbReference type="Pfam" id="PF12833">
    <property type="entry name" value="HTH_18"/>
    <property type="match status" value="1"/>
</dbReference>
<evidence type="ECO:0000313" key="6">
    <source>
        <dbReference type="Proteomes" id="UP001527099"/>
    </source>
</evidence>
<dbReference type="InterPro" id="IPR018060">
    <property type="entry name" value="HTH_AraC"/>
</dbReference>
<keyword evidence="1" id="KW-0805">Transcription regulation</keyword>
<dbReference type="PROSITE" id="PS00041">
    <property type="entry name" value="HTH_ARAC_FAMILY_1"/>
    <property type="match status" value="1"/>
</dbReference>
<dbReference type="RefSeq" id="WP_268617468.1">
    <property type="nucleotide sequence ID" value="NZ_JAMDMX010000093.1"/>
</dbReference>
<evidence type="ECO:0000256" key="2">
    <source>
        <dbReference type="ARBA" id="ARBA00023125"/>
    </source>
</evidence>
<evidence type="ECO:0000259" key="4">
    <source>
        <dbReference type="PROSITE" id="PS01124"/>
    </source>
</evidence>
<keyword evidence="6" id="KW-1185">Reference proteome</keyword>
<dbReference type="Gene3D" id="2.60.120.280">
    <property type="entry name" value="Regulatory protein AraC"/>
    <property type="match status" value="1"/>
</dbReference>
<feature type="domain" description="HTH araC/xylS-type" evidence="4">
    <location>
        <begin position="180"/>
        <end position="278"/>
    </location>
</feature>
<protein>
    <submittedName>
        <fullName evidence="5">AraC family transcriptional regulator</fullName>
    </submittedName>
</protein>
<dbReference type="SUPFAM" id="SSF46689">
    <property type="entry name" value="Homeodomain-like"/>
    <property type="match status" value="2"/>
</dbReference>
<dbReference type="PANTHER" id="PTHR43280">
    <property type="entry name" value="ARAC-FAMILY TRANSCRIPTIONAL REGULATOR"/>
    <property type="match status" value="1"/>
</dbReference>
<dbReference type="InterPro" id="IPR020449">
    <property type="entry name" value="Tscrpt_reg_AraC-type_HTH"/>
</dbReference>
<dbReference type="PANTHER" id="PTHR43280:SF2">
    <property type="entry name" value="HTH-TYPE TRANSCRIPTIONAL REGULATOR EXSA"/>
    <property type="match status" value="1"/>
</dbReference>
<dbReference type="InterPro" id="IPR037923">
    <property type="entry name" value="HTH-like"/>
</dbReference>
<evidence type="ECO:0000256" key="3">
    <source>
        <dbReference type="ARBA" id="ARBA00023163"/>
    </source>
</evidence>
<gene>
    <name evidence="5" type="ORF">M5X19_26225</name>
</gene>
<name>A0ABT4GJL3_9BACL</name>
<organism evidence="5 6">
    <name type="scientific">Paenibacillus alginolyticus</name>
    <dbReference type="NCBI Taxonomy" id="59839"/>
    <lineage>
        <taxon>Bacteria</taxon>
        <taxon>Bacillati</taxon>
        <taxon>Bacillota</taxon>
        <taxon>Bacilli</taxon>
        <taxon>Bacillales</taxon>
        <taxon>Paenibacillaceae</taxon>
        <taxon>Paenibacillus</taxon>
    </lineage>
</organism>
<sequence length="290" mass="33397">MLSHLPQTSFSFRFIMPMPMLMLKGIGWQLNNESDEYVWDGNKRKDENCLFQFTISGEGELEMGGRLYHLKAGDAFIIEIPSDHCYRLPSYSEKWEVFYLEFSKEALPFWRHLLSTIGPVIPTHSDSILIQSACKIYEAAVNDHIKNVYQCSNYAYQFVMELVSLAYQLQKSKPLPSQIELCKQFIDKHYAEPIGLKEMAEEAGISTFYLTREFEKKIGISPTHYLIEVRLGKAANLLVSSTGNLEQIANQTGFSCANYFGKVFKKRMGISPDQFRKNTNAYDVNRILFE</sequence>
<dbReference type="InterPro" id="IPR009057">
    <property type="entry name" value="Homeodomain-like_sf"/>
</dbReference>